<dbReference type="Proteomes" id="UP001595075">
    <property type="component" value="Unassembled WGS sequence"/>
</dbReference>
<gene>
    <name evidence="1" type="ORF">VTL71DRAFT_15530</name>
</gene>
<proteinExistence type="predicted"/>
<comment type="caution">
    <text evidence="1">The sequence shown here is derived from an EMBL/GenBank/DDBJ whole genome shotgun (WGS) entry which is preliminary data.</text>
</comment>
<reference evidence="1 2" key="1">
    <citation type="journal article" date="2024" name="Commun. Biol.">
        <title>Comparative genomic analysis of thermophilic fungi reveals convergent evolutionary adaptations and gene losses.</title>
        <authorList>
            <person name="Steindorff A.S."/>
            <person name="Aguilar-Pontes M.V."/>
            <person name="Robinson A.J."/>
            <person name="Andreopoulos B."/>
            <person name="LaButti K."/>
            <person name="Kuo A."/>
            <person name="Mondo S."/>
            <person name="Riley R."/>
            <person name="Otillar R."/>
            <person name="Haridas S."/>
            <person name="Lipzen A."/>
            <person name="Grimwood J."/>
            <person name="Schmutz J."/>
            <person name="Clum A."/>
            <person name="Reid I.D."/>
            <person name="Moisan M.C."/>
            <person name="Butler G."/>
            <person name="Nguyen T.T.M."/>
            <person name="Dewar K."/>
            <person name="Conant G."/>
            <person name="Drula E."/>
            <person name="Henrissat B."/>
            <person name="Hansel C."/>
            <person name="Singer S."/>
            <person name="Hutchinson M.I."/>
            <person name="de Vries R.P."/>
            <person name="Natvig D.O."/>
            <person name="Powell A.J."/>
            <person name="Tsang A."/>
            <person name="Grigoriev I.V."/>
        </authorList>
    </citation>
    <scope>NUCLEOTIDE SEQUENCE [LARGE SCALE GENOMIC DNA]</scope>
    <source>
        <strain evidence="1 2">CBS 494.80</strain>
    </source>
</reference>
<name>A0ABR4CHM0_9HELO</name>
<organism evidence="1 2">
    <name type="scientific">Oculimacula yallundae</name>
    <dbReference type="NCBI Taxonomy" id="86028"/>
    <lineage>
        <taxon>Eukaryota</taxon>
        <taxon>Fungi</taxon>
        <taxon>Dikarya</taxon>
        <taxon>Ascomycota</taxon>
        <taxon>Pezizomycotina</taxon>
        <taxon>Leotiomycetes</taxon>
        <taxon>Helotiales</taxon>
        <taxon>Ploettnerulaceae</taxon>
        <taxon>Oculimacula</taxon>
    </lineage>
</organism>
<dbReference type="EMBL" id="JAZHXI010000008">
    <property type="protein sequence ID" value="KAL2069192.1"/>
    <property type="molecule type" value="Genomic_DNA"/>
</dbReference>
<protein>
    <submittedName>
        <fullName evidence="1">Uncharacterized protein</fullName>
    </submittedName>
</protein>
<evidence type="ECO:0000313" key="1">
    <source>
        <dbReference type="EMBL" id="KAL2069192.1"/>
    </source>
</evidence>
<evidence type="ECO:0000313" key="2">
    <source>
        <dbReference type="Proteomes" id="UP001595075"/>
    </source>
</evidence>
<keyword evidence="2" id="KW-1185">Reference proteome</keyword>
<sequence>MSSHHLSPSFFPSIYLPDVYSSFRSSLPSIHIHQSESNLSIAHIYNPQNQGIPFYNLLCFDMIYSAIEKGIKNAQSPTPDHCMYLKQ</sequence>
<accession>A0ABR4CHM0</accession>